<proteinExistence type="predicted"/>
<dbReference type="Proteomes" id="UP001500843">
    <property type="component" value="Unassembled WGS sequence"/>
</dbReference>
<gene>
    <name evidence="3" type="ORF">GCM10023198_20280</name>
</gene>
<keyword evidence="4" id="KW-1185">Reference proteome</keyword>
<comment type="caution">
    <text evidence="3">The sequence shown here is derived from an EMBL/GenBank/DDBJ whole genome shotgun (WGS) entry which is preliminary data.</text>
</comment>
<evidence type="ECO:0000313" key="3">
    <source>
        <dbReference type="EMBL" id="GAA4699614.1"/>
    </source>
</evidence>
<reference evidence="4" key="1">
    <citation type="journal article" date="2019" name="Int. J. Syst. Evol. Microbiol.">
        <title>The Global Catalogue of Microorganisms (GCM) 10K type strain sequencing project: providing services to taxonomists for standard genome sequencing and annotation.</title>
        <authorList>
            <consortium name="The Broad Institute Genomics Platform"/>
            <consortium name="The Broad Institute Genome Sequencing Center for Infectious Disease"/>
            <person name="Wu L."/>
            <person name="Ma J."/>
        </authorList>
    </citation>
    <scope>NUCLEOTIDE SEQUENCE [LARGE SCALE GENOMIC DNA]</scope>
    <source>
        <strain evidence="4">JCM 17975</strain>
    </source>
</reference>
<evidence type="ECO:0000256" key="1">
    <source>
        <dbReference type="SAM" id="MobiDB-lite"/>
    </source>
</evidence>
<name>A0ABP8X2E3_9MICO</name>
<feature type="transmembrane region" description="Helical" evidence="2">
    <location>
        <begin position="53"/>
        <end position="71"/>
    </location>
</feature>
<evidence type="ECO:0000313" key="4">
    <source>
        <dbReference type="Proteomes" id="UP001500843"/>
    </source>
</evidence>
<sequence length="583" mass="60798">MNIDRNDSWNDDDFLSGALRGAADNIPGGEVDDLHISFGVVRDRVRRRRAAKIGSLAGVSLVLVGGIAFGATKTPLLDSDAPVLPGESQSAFMTPGPDDSASDTATQAPEPVPSGPPARDIIQFDYTPPWLTEIDSGRLTCGMPVDELESTAAGWSVTAAGDIYSKVENYSGVSSPALGMAATFQGGDGSLDVAPTLVWSQDGVVVDLGLNVFEGAGPQTEPLLGSGGGAVEAQGRSASSCIPTGTSDVFETSLPDGDYEVRVVAFPEVVSGQWGTAVSEPVEVRFDGTGVHSPTGTRGGTATIEPLAPNEDELTRFVLDRSTDWVLAQQEQSNYSSTDPTRVTAQCESVSTGDSVPFEIVVPSTQDVVGSGSIDCDATEQVTDVEVPDVGGEVLDIRLGDVPDGVVRLEAVLAPSGGDGGDAAADCSASGLTMEYDPSRSPSEGASTTARAIVTAAQDCDVDRMVELATQHPTELMVTAEPAEEVFALPEGDEQHYRTLVALLAGTGGAFDGADTANRNVVWPRVATEEFRDSDEAWREVVTAGLLTEEQADAQRADELFGYTGMEVAIDEAGAWRIYAATP</sequence>
<accession>A0ABP8X2E3</accession>
<keyword evidence="2" id="KW-0472">Membrane</keyword>
<keyword evidence="2" id="KW-0812">Transmembrane</keyword>
<evidence type="ECO:0000256" key="2">
    <source>
        <dbReference type="SAM" id="Phobius"/>
    </source>
</evidence>
<dbReference type="EMBL" id="BAABHM010000010">
    <property type="protein sequence ID" value="GAA4699614.1"/>
    <property type="molecule type" value="Genomic_DNA"/>
</dbReference>
<protein>
    <submittedName>
        <fullName evidence="3">Uncharacterized protein</fullName>
    </submittedName>
</protein>
<feature type="region of interest" description="Disordered" evidence="1">
    <location>
        <begin position="80"/>
        <end position="119"/>
    </location>
</feature>
<keyword evidence="2" id="KW-1133">Transmembrane helix</keyword>
<organism evidence="3 4">
    <name type="scientific">Promicromonospora umidemergens</name>
    <dbReference type="NCBI Taxonomy" id="629679"/>
    <lineage>
        <taxon>Bacteria</taxon>
        <taxon>Bacillati</taxon>
        <taxon>Actinomycetota</taxon>
        <taxon>Actinomycetes</taxon>
        <taxon>Micrococcales</taxon>
        <taxon>Promicromonosporaceae</taxon>
        <taxon>Promicromonospora</taxon>
    </lineage>
</organism>
<dbReference type="RefSeq" id="WP_253873421.1">
    <property type="nucleotide sequence ID" value="NZ_BAABHM010000010.1"/>
</dbReference>